<keyword evidence="4" id="KW-1185">Reference proteome</keyword>
<dbReference type="AlphaFoldDB" id="A0ABD5SK03"/>
<evidence type="ECO:0000259" key="2">
    <source>
        <dbReference type="Pfam" id="PF13193"/>
    </source>
</evidence>
<dbReference type="InterPro" id="IPR025110">
    <property type="entry name" value="AMP-bd_C"/>
</dbReference>
<dbReference type="SUPFAM" id="SSF56801">
    <property type="entry name" value="Acetyl-CoA synthetase-like"/>
    <property type="match status" value="1"/>
</dbReference>
<dbReference type="Proteomes" id="UP001596383">
    <property type="component" value="Unassembled WGS sequence"/>
</dbReference>
<dbReference type="PANTHER" id="PTHR43767:SF1">
    <property type="entry name" value="NONRIBOSOMAL PEPTIDE SYNTHASE PES1 (EUROFUNG)-RELATED"/>
    <property type="match status" value="1"/>
</dbReference>
<evidence type="ECO:0000313" key="4">
    <source>
        <dbReference type="Proteomes" id="UP001596383"/>
    </source>
</evidence>
<dbReference type="InterPro" id="IPR050237">
    <property type="entry name" value="ATP-dep_AMP-bd_enzyme"/>
</dbReference>
<dbReference type="Gene3D" id="3.30.300.30">
    <property type="match status" value="1"/>
</dbReference>
<dbReference type="RefSeq" id="WP_273737021.1">
    <property type="nucleotide sequence ID" value="NZ_JAQIVI010000034.1"/>
</dbReference>
<dbReference type="EMBL" id="JBHSWV010000034">
    <property type="protein sequence ID" value="MFC6763917.1"/>
    <property type="molecule type" value="Genomic_DNA"/>
</dbReference>
<comment type="caution">
    <text evidence="3">The sequence shown here is derived from an EMBL/GenBank/DDBJ whole genome shotgun (WGS) entry which is preliminary data.</text>
</comment>
<evidence type="ECO:0000313" key="3">
    <source>
        <dbReference type="EMBL" id="MFC6763917.1"/>
    </source>
</evidence>
<name>A0ABD5SK03_9EURY</name>
<organism evidence="3 4">
    <name type="scientific">Natrinema soli</name>
    <dbReference type="NCBI Taxonomy" id="1930624"/>
    <lineage>
        <taxon>Archaea</taxon>
        <taxon>Methanobacteriati</taxon>
        <taxon>Methanobacteriota</taxon>
        <taxon>Stenosarchaea group</taxon>
        <taxon>Halobacteria</taxon>
        <taxon>Halobacteriales</taxon>
        <taxon>Natrialbaceae</taxon>
        <taxon>Natrinema</taxon>
    </lineage>
</organism>
<dbReference type="Pfam" id="PF13193">
    <property type="entry name" value="AMP-binding_C"/>
    <property type="match status" value="1"/>
</dbReference>
<feature type="domain" description="AMP-binding enzyme C-terminal" evidence="2">
    <location>
        <begin position="413"/>
        <end position="486"/>
    </location>
</feature>
<dbReference type="Gene3D" id="3.40.50.12780">
    <property type="entry name" value="N-terminal domain of ligase-like"/>
    <property type="match status" value="1"/>
</dbReference>
<accession>A0ABD5SK03</accession>
<feature type="domain" description="AMP-dependent synthetase/ligase" evidence="1">
    <location>
        <begin position="8"/>
        <end position="358"/>
    </location>
</feature>
<reference evidence="3 4" key="1">
    <citation type="journal article" date="2019" name="Int. J. Syst. Evol. Microbiol.">
        <title>The Global Catalogue of Microorganisms (GCM) 10K type strain sequencing project: providing services to taxonomists for standard genome sequencing and annotation.</title>
        <authorList>
            <consortium name="The Broad Institute Genomics Platform"/>
            <consortium name="The Broad Institute Genome Sequencing Center for Infectious Disease"/>
            <person name="Wu L."/>
            <person name="Ma J."/>
        </authorList>
    </citation>
    <scope>NUCLEOTIDE SEQUENCE [LARGE SCALE GENOMIC DNA]</scope>
    <source>
        <strain evidence="3 4">LMG 29247</strain>
    </source>
</reference>
<dbReference type="InterPro" id="IPR042099">
    <property type="entry name" value="ANL_N_sf"/>
</dbReference>
<gene>
    <name evidence="3" type="ORF">ACFQE6_02230</name>
</gene>
<evidence type="ECO:0000259" key="1">
    <source>
        <dbReference type="Pfam" id="PF00501"/>
    </source>
</evidence>
<dbReference type="InterPro" id="IPR020845">
    <property type="entry name" value="AMP-binding_CS"/>
</dbReference>
<sequence>MNFGNVVDHIARNTPDTRAVGDPERQLTYAELSAASNAAANIFAARGVESDDRVAICLQNQVSFLTAYLGAMKLGAVPVPVNTRFTDEQIHYVLDTSDISVIVTDQAFESVATEVETALTVDGSVGTNFHILLEEVSGTYTVHPRRSDETAAVVYSSGTTGRPKGVRHTHGNVIANARGIRTYHRLTRDEVGLTVSKCSHVTGLNVTTTPLLLAEAENWFLPSWDPVSVAETIENCKITYTFLTPNMTRDLIADEDVDDYDLSSLQRVVIGGAPMPTEQFDDAEATLDATVLEGYGMTETTPLAAFNRPDTAVRKPGSVGPPAREVVDLRIEDIETGQPVNRGERGELLWRGDTVTPGFERQQREAKSFVGRDGNRWLRSGDIGYLDENDHLFVVGRREDMFTVGCANVFPREIEEVLYDIDGVTRAVIIDTLDDRQGAVITAIVTRDGDITEARIREICAARLREHEVPEQIEFVDDIPRTATGKIDRVALGELFGRLSST</sequence>
<protein>
    <submittedName>
        <fullName evidence="3">Class I adenylate-forming enzyme family protein</fullName>
    </submittedName>
</protein>
<dbReference type="PROSITE" id="PS00455">
    <property type="entry name" value="AMP_BINDING"/>
    <property type="match status" value="1"/>
</dbReference>
<dbReference type="InterPro" id="IPR045851">
    <property type="entry name" value="AMP-bd_C_sf"/>
</dbReference>
<dbReference type="InterPro" id="IPR000873">
    <property type="entry name" value="AMP-dep_synth/lig_dom"/>
</dbReference>
<dbReference type="GO" id="GO:0016878">
    <property type="term" value="F:acid-thiol ligase activity"/>
    <property type="evidence" value="ECO:0007669"/>
    <property type="project" value="UniProtKB-ARBA"/>
</dbReference>
<proteinExistence type="predicted"/>
<dbReference type="Pfam" id="PF00501">
    <property type="entry name" value="AMP-binding"/>
    <property type="match status" value="1"/>
</dbReference>
<dbReference type="PANTHER" id="PTHR43767">
    <property type="entry name" value="LONG-CHAIN-FATTY-ACID--COA LIGASE"/>
    <property type="match status" value="1"/>
</dbReference>